<dbReference type="AlphaFoldDB" id="A0A261UDQ9"/>
<dbReference type="SUPFAM" id="SSF54637">
    <property type="entry name" value="Thioesterase/thiol ester dehydrase-isomerase"/>
    <property type="match status" value="2"/>
</dbReference>
<feature type="domain" description="Peroxisomal multifunctional enzyme type 2-like N-terminal" evidence="2">
    <location>
        <begin position="16"/>
        <end position="131"/>
    </location>
</feature>
<organism evidence="3 4">
    <name type="scientific">Bordetella genomosp. 11</name>
    <dbReference type="NCBI Taxonomy" id="1416808"/>
    <lineage>
        <taxon>Bacteria</taxon>
        <taxon>Pseudomonadati</taxon>
        <taxon>Pseudomonadota</taxon>
        <taxon>Betaproteobacteria</taxon>
        <taxon>Burkholderiales</taxon>
        <taxon>Alcaligenaceae</taxon>
        <taxon>Bordetella</taxon>
    </lineage>
</organism>
<evidence type="ECO:0000259" key="2">
    <source>
        <dbReference type="Pfam" id="PF22622"/>
    </source>
</evidence>
<evidence type="ECO:0000259" key="1">
    <source>
        <dbReference type="Pfam" id="PF01575"/>
    </source>
</evidence>
<reference evidence="4" key="1">
    <citation type="submission" date="2017-05" db="EMBL/GenBank/DDBJ databases">
        <title>Complete and WGS of Bordetella genogroups.</title>
        <authorList>
            <person name="Spilker T."/>
            <person name="Lipuma J."/>
        </authorList>
    </citation>
    <scope>NUCLEOTIDE SEQUENCE [LARGE SCALE GENOMIC DNA]</scope>
    <source>
        <strain evidence="4">AU8856</strain>
    </source>
</reference>
<dbReference type="GO" id="GO:0003857">
    <property type="term" value="F:(3S)-3-hydroxyacyl-CoA dehydrogenase (NAD+) activity"/>
    <property type="evidence" value="ECO:0007669"/>
    <property type="project" value="TreeGrafter"/>
</dbReference>
<dbReference type="InterPro" id="IPR029069">
    <property type="entry name" value="HotDog_dom_sf"/>
</dbReference>
<dbReference type="Pfam" id="PF01575">
    <property type="entry name" value="MaoC_dehydratas"/>
    <property type="match status" value="1"/>
</dbReference>
<gene>
    <name evidence="3" type="ORF">CAL28_08585</name>
</gene>
<evidence type="ECO:0000313" key="4">
    <source>
        <dbReference type="Proteomes" id="UP000215767"/>
    </source>
</evidence>
<dbReference type="GO" id="GO:0044594">
    <property type="term" value="F:17-beta-hydroxysteroid dehydrogenase (NAD+) activity"/>
    <property type="evidence" value="ECO:0007669"/>
    <property type="project" value="TreeGrafter"/>
</dbReference>
<accession>A0A261UDQ9</accession>
<proteinExistence type="predicted"/>
<dbReference type="InterPro" id="IPR054357">
    <property type="entry name" value="MFE-2_N"/>
</dbReference>
<evidence type="ECO:0000313" key="3">
    <source>
        <dbReference type="EMBL" id="OZI59572.1"/>
    </source>
</evidence>
<keyword evidence="4" id="KW-1185">Reference proteome</keyword>
<dbReference type="RefSeq" id="WP_094841005.1">
    <property type="nucleotide sequence ID" value="NZ_NEVS01000004.1"/>
</dbReference>
<dbReference type="EMBL" id="NEVS01000004">
    <property type="protein sequence ID" value="OZI59572.1"/>
    <property type="molecule type" value="Genomic_DNA"/>
</dbReference>
<protein>
    <submittedName>
        <fullName evidence="3">Uncharacterized protein</fullName>
    </submittedName>
</protein>
<name>A0A261UDQ9_9BORD</name>
<comment type="caution">
    <text evidence="3">The sequence shown here is derived from an EMBL/GenBank/DDBJ whole genome shotgun (WGS) entry which is preliminary data.</text>
</comment>
<dbReference type="PANTHER" id="PTHR13078:SF56">
    <property type="entry name" value="PEROXISOMAL MULTIFUNCTIONAL ENZYME TYPE 2"/>
    <property type="match status" value="1"/>
</dbReference>
<dbReference type="GO" id="GO:0004300">
    <property type="term" value="F:enoyl-CoA hydratase activity"/>
    <property type="evidence" value="ECO:0007669"/>
    <property type="project" value="TreeGrafter"/>
</dbReference>
<feature type="domain" description="MaoC-like" evidence="1">
    <location>
        <begin position="167"/>
        <end position="267"/>
    </location>
</feature>
<sequence>MNLDAVKAWSKTTLHDYTLRDSALYALAVGAISDPLDPRQLRMVDETDQVPVPTMAAVIASPGFWARDERTLGMDATRLVQGEQRVDLDRPLPAEGRILGTSRICRVVDKGPSKGALVTVRKTLQSEDGDLYGRAWQLFYCRGDGGFSANGAEDVILDADTPAPLTAAPTRQPDLRAEYAVRSDAALLYRLCGDRNRLHIDHSAAQRAGFPRPILHGLATYGFAAIAIIRAFADGDATRLRGFDARFSAPVYPSDVIEFRMWNEGTHIALEGYVAARDAIVISHAQGRLQLSRNES</sequence>
<dbReference type="Gene3D" id="3.10.129.10">
    <property type="entry name" value="Hotdog Thioesterase"/>
    <property type="match status" value="1"/>
</dbReference>
<dbReference type="OrthoDB" id="5522043at2"/>
<dbReference type="Proteomes" id="UP000215767">
    <property type="component" value="Unassembled WGS sequence"/>
</dbReference>
<dbReference type="InterPro" id="IPR002539">
    <property type="entry name" value="MaoC-like_dom"/>
</dbReference>
<dbReference type="Pfam" id="PF22622">
    <property type="entry name" value="MFE-2_hydrat-2_N"/>
    <property type="match status" value="1"/>
</dbReference>
<dbReference type="PANTHER" id="PTHR13078">
    <property type="entry name" value="PEROXISOMAL MULTIFUNCTIONAL ENZYME TYPE 2-RELATED"/>
    <property type="match status" value="1"/>
</dbReference>
<dbReference type="GO" id="GO:0006635">
    <property type="term" value="P:fatty acid beta-oxidation"/>
    <property type="evidence" value="ECO:0007669"/>
    <property type="project" value="TreeGrafter"/>
</dbReference>